<evidence type="ECO:0000313" key="1">
    <source>
        <dbReference type="EMBL" id="KAJ7989158.1"/>
    </source>
</evidence>
<evidence type="ECO:0000313" key="2">
    <source>
        <dbReference type="Proteomes" id="UP001157502"/>
    </source>
</evidence>
<dbReference type="Proteomes" id="UP001157502">
    <property type="component" value="Chromosome 30"/>
</dbReference>
<organism evidence="1 2">
    <name type="scientific">Dallia pectoralis</name>
    <name type="common">Alaska blackfish</name>
    <dbReference type="NCBI Taxonomy" id="75939"/>
    <lineage>
        <taxon>Eukaryota</taxon>
        <taxon>Metazoa</taxon>
        <taxon>Chordata</taxon>
        <taxon>Craniata</taxon>
        <taxon>Vertebrata</taxon>
        <taxon>Euteleostomi</taxon>
        <taxon>Actinopterygii</taxon>
        <taxon>Neopterygii</taxon>
        <taxon>Teleostei</taxon>
        <taxon>Protacanthopterygii</taxon>
        <taxon>Esociformes</taxon>
        <taxon>Umbridae</taxon>
        <taxon>Dallia</taxon>
    </lineage>
</organism>
<gene>
    <name evidence="1" type="ORF">DPEC_G00316610</name>
</gene>
<name>A0ACC2FCT5_DALPE</name>
<dbReference type="EMBL" id="CM055757">
    <property type="protein sequence ID" value="KAJ7989158.1"/>
    <property type="molecule type" value="Genomic_DNA"/>
</dbReference>
<sequence>MELELEGLVRKRGLLPSGLQDSAVAQSSTLVLITPGSSSEPTTSIMGPVQNQNLRGIILKRVMGTRAADAIVVEDERESVL</sequence>
<accession>A0ACC2FCT5</accession>
<keyword evidence="2" id="KW-1185">Reference proteome</keyword>
<reference evidence="1" key="1">
    <citation type="submission" date="2021-05" db="EMBL/GenBank/DDBJ databases">
        <authorList>
            <person name="Pan Q."/>
            <person name="Jouanno E."/>
            <person name="Zahm M."/>
            <person name="Klopp C."/>
            <person name="Cabau C."/>
            <person name="Louis A."/>
            <person name="Berthelot C."/>
            <person name="Parey E."/>
            <person name="Roest Crollius H."/>
            <person name="Montfort J."/>
            <person name="Robinson-Rechavi M."/>
            <person name="Bouchez O."/>
            <person name="Lampietro C."/>
            <person name="Lopez Roques C."/>
            <person name="Donnadieu C."/>
            <person name="Postlethwait J."/>
            <person name="Bobe J."/>
            <person name="Dillon D."/>
            <person name="Chandos A."/>
            <person name="von Hippel F."/>
            <person name="Guiguen Y."/>
        </authorList>
    </citation>
    <scope>NUCLEOTIDE SEQUENCE</scope>
    <source>
        <strain evidence="1">YG-Jan2019</strain>
    </source>
</reference>
<protein>
    <submittedName>
        <fullName evidence="1">Uncharacterized protein</fullName>
    </submittedName>
</protein>
<proteinExistence type="predicted"/>
<comment type="caution">
    <text evidence="1">The sequence shown here is derived from an EMBL/GenBank/DDBJ whole genome shotgun (WGS) entry which is preliminary data.</text>
</comment>